<protein>
    <submittedName>
        <fullName evidence="3">Uncharacterized protein</fullName>
    </submittedName>
</protein>
<dbReference type="EMBL" id="KB706212">
    <property type="protein sequence ID" value="EMR68576.1"/>
    <property type="molecule type" value="Genomic_DNA"/>
</dbReference>
<proteinExistence type="predicted"/>
<feature type="transmembrane region" description="Helical" evidence="2">
    <location>
        <begin position="296"/>
        <end position="316"/>
    </location>
</feature>
<sequence>MGIKSIVFCFRATAALAVFLFWGILFLNGGLKALLLAAWHGRLNDEVGLRNNYTGIFAIDYPLTLLVAFFYYATNGSNEAYQLLVFEGYSTLQSAFVWLYVEMIRPGKKPWPIERPIAFALLWQCAGAGISLPLYFAYHLLWSDSTEVLQVRNVNAARAIPFSFLLGAIVPAVVGSAPTWNGPESRSPEVHQGLLAAWQPDPIWVSLIQIVLTNSSSWFRGERSGGQRRGTSAAHAWTQASYLVAAACSALGHLYTMGRILTSTDEGTNFVRMYVPFPFTGPAGVPDILARGPWLFLQYDVIIFSVAGLTWAFLVLSRVPRGLPLSNLGLAFALTSSCITVGAGATISLALYVREGLLPENAEAKPGSKDDGTTFITLGSQTDISRKM</sequence>
<gene>
    <name evidence="3" type="ORF">UCREL1_4400</name>
</gene>
<feature type="transmembrane region" description="Helical" evidence="2">
    <location>
        <begin position="162"/>
        <end position="182"/>
    </location>
</feature>
<feature type="region of interest" description="Disordered" evidence="1">
    <location>
        <begin position="363"/>
        <end position="388"/>
    </location>
</feature>
<organism evidence="3 4">
    <name type="scientific">Eutypa lata (strain UCR-EL1)</name>
    <name type="common">Grapevine dieback disease fungus</name>
    <name type="synonym">Eutypa armeniacae</name>
    <dbReference type="NCBI Taxonomy" id="1287681"/>
    <lineage>
        <taxon>Eukaryota</taxon>
        <taxon>Fungi</taxon>
        <taxon>Dikarya</taxon>
        <taxon>Ascomycota</taxon>
        <taxon>Pezizomycotina</taxon>
        <taxon>Sordariomycetes</taxon>
        <taxon>Xylariomycetidae</taxon>
        <taxon>Xylariales</taxon>
        <taxon>Diatrypaceae</taxon>
        <taxon>Eutypa</taxon>
    </lineage>
</organism>
<name>M7TF70_EUTLA</name>
<evidence type="ECO:0000256" key="2">
    <source>
        <dbReference type="SAM" id="Phobius"/>
    </source>
</evidence>
<dbReference type="Proteomes" id="UP000012174">
    <property type="component" value="Unassembled WGS sequence"/>
</dbReference>
<evidence type="ECO:0000313" key="4">
    <source>
        <dbReference type="Proteomes" id="UP000012174"/>
    </source>
</evidence>
<evidence type="ECO:0000313" key="3">
    <source>
        <dbReference type="EMBL" id="EMR68576.1"/>
    </source>
</evidence>
<feature type="compositionally biased region" description="Basic and acidic residues" evidence="1">
    <location>
        <begin position="363"/>
        <end position="372"/>
    </location>
</feature>
<feature type="transmembrane region" description="Helical" evidence="2">
    <location>
        <begin position="53"/>
        <end position="73"/>
    </location>
</feature>
<dbReference type="eggNOG" id="ENOG502SJ6S">
    <property type="taxonomic scope" value="Eukaryota"/>
</dbReference>
<keyword evidence="2" id="KW-0472">Membrane</keyword>
<dbReference type="HOGENOM" id="CLU_038717_3_0_1"/>
<accession>M7TF70</accession>
<dbReference type="AlphaFoldDB" id="M7TF70"/>
<keyword evidence="2" id="KW-1133">Transmembrane helix</keyword>
<keyword evidence="4" id="KW-1185">Reference proteome</keyword>
<feature type="transmembrane region" description="Helical" evidence="2">
    <location>
        <begin position="202"/>
        <end position="219"/>
    </location>
</feature>
<feature type="transmembrane region" description="Helical" evidence="2">
    <location>
        <begin position="240"/>
        <end position="261"/>
    </location>
</feature>
<evidence type="ECO:0000256" key="1">
    <source>
        <dbReference type="SAM" id="MobiDB-lite"/>
    </source>
</evidence>
<dbReference type="KEGG" id="ela:UCREL1_4400"/>
<dbReference type="OMA" id="RGPWLFL"/>
<dbReference type="OrthoDB" id="72269at2759"/>
<feature type="compositionally biased region" description="Polar residues" evidence="1">
    <location>
        <begin position="374"/>
        <end position="388"/>
    </location>
</feature>
<feature type="transmembrane region" description="Helical" evidence="2">
    <location>
        <begin position="328"/>
        <end position="353"/>
    </location>
</feature>
<feature type="transmembrane region" description="Helical" evidence="2">
    <location>
        <begin position="121"/>
        <end position="141"/>
    </location>
</feature>
<reference evidence="4" key="1">
    <citation type="journal article" date="2013" name="Genome Announc.">
        <title>Draft genome sequence of the grapevine dieback fungus Eutypa lata UCR-EL1.</title>
        <authorList>
            <person name="Blanco-Ulate B."/>
            <person name="Rolshausen P.E."/>
            <person name="Cantu D."/>
        </authorList>
    </citation>
    <scope>NUCLEOTIDE SEQUENCE [LARGE SCALE GENOMIC DNA]</scope>
    <source>
        <strain evidence="4">UCR-EL1</strain>
    </source>
</reference>
<keyword evidence="2" id="KW-0812">Transmembrane</keyword>
<feature type="transmembrane region" description="Helical" evidence="2">
    <location>
        <begin position="80"/>
        <end position="101"/>
    </location>
</feature>